<name>A0A2S9J6V4_9SPHI</name>
<dbReference type="AlphaFoldDB" id="A0A2S9J6V4"/>
<evidence type="ECO:0000313" key="2">
    <source>
        <dbReference type="Proteomes" id="UP000239711"/>
    </source>
</evidence>
<proteinExistence type="predicted"/>
<dbReference type="PROSITE" id="PS51257">
    <property type="entry name" value="PROKAR_LIPOPROTEIN"/>
    <property type="match status" value="1"/>
</dbReference>
<evidence type="ECO:0000313" key="1">
    <source>
        <dbReference type="EMBL" id="PRD48523.1"/>
    </source>
</evidence>
<keyword evidence="2" id="KW-1185">Reference proteome</keyword>
<sequence length="308" mass="35316">MRQLVVLTLLLLAFGCKKNEDYNDDTKDKRIRSKFSYVNPQGKTLPDSTLILPTYGFAINVDSPYKTYGGANFVNETHWETKSGQKLNTMQGIFLQWKLLNLANDKWVRTDTTEDLKLQIFDPGKYKLFQYVYSSAENRKNSMYPLDSISKSIEFVNVKQIDSITVDTLSFHSPYLNWELDRDAPVDAFVSVYSSNTDMENGEEPIFTSETIKGLRQGTTGIKFNLSGLDHFIPTFMTTRGTEDGALLQLNVQQGGKTYTLIDNDWRLIFRYLQTGYLSEDKSSVMEELKIRFGNMTLKVNSSFKFSQ</sequence>
<dbReference type="OrthoDB" id="705937at2"/>
<comment type="caution">
    <text evidence="1">The sequence shown here is derived from an EMBL/GenBank/DDBJ whole genome shotgun (WGS) entry which is preliminary data.</text>
</comment>
<reference evidence="1 2" key="1">
    <citation type="submission" date="2018-02" db="EMBL/GenBank/DDBJ databases">
        <title>The draft genome of Sphingobacterium sp. 5JN-11.</title>
        <authorList>
            <person name="Liu L."/>
            <person name="Li L."/>
            <person name="Liang L."/>
            <person name="Zhang X."/>
            <person name="Wang T."/>
        </authorList>
    </citation>
    <scope>NUCLEOTIDE SEQUENCE [LARGE SCALE GENOMIC DNA]</scope>
    <source>
        <strain evidence="1 2">5JN-11</strain>
    </source>
</reference>
<dbReference type="RefSeq" id="WP_105715844.1">
    <property type="nucleotide sequence ID" value="NZ_PVBQ01000003.1"/>
</dbReference>
<gene>
    <name evidence="1" type="ORF">C5745_04800</name>
</gene>
<accession>A0A2S9J6V4</accession>
<dbReference type="Proteomes" id="UP000239711">
    <property type="component" value="Unassembled WGS sequence"/>
</dbReference>
<organism evidence="1 2">
    <name type="scientific">Sphingobacterium haloxyli</name>
    <dbReference type="NCBI Taxonomy" id="2100533"/>
    <lineage>
        <taxon>Bacteria</taxon>
        <taxon>Pseudomonadati</taxon>
        <taxon>Bacteroidota</taxon>
        <taxon>Sphingobacteriia</taxon>
        <taxon>Sphingobacteriales</taxon>
        <taxon>Sphingobacteriaceae</taxon>
        <taxon>Sphingobacterium</taxon>
    </lineage>
</organism>
<dbReference type="EMBL" id="PVBQ01000003">
    <property type="protein sequence ID" value="PRD48523.1"/>
    <property type="molecule type" value="Genomic_DNA"/>
</dbReference>
<protein>
    <submittedName>
        <fullName evidence="1">Uncharacterized protein</fullName>
    </submittedName>
</protein>